<sequence>MAELINAPPKSEYKKSSNKVFFSYPGNQDHFQINYLGVNPNSIIAGTLHLRFPSSEPILASKIDLIFKGSEKVHWTERHGESTVTYKAKNVFVNQLLPLWKTSDPNGNYEEIRNLDIPFEISLPMNLPPSIKIDGGKGKIRYKLIANINRKGNLWKFKGSEKSVKLSINIIRFFPPSLSLQPFNWNQLYDHEALTRGLGYNATLENSVGGPNMPFIINLSLKFHKQDFKITKITFGIKEYHKLTTKRKTRKSKSYILEKHVKAEELPLNSDSEVNTQVKLEIPRNFCWTIDDRKHIDVNHKVKIKIHCGGIFTSNIKLGKEVEIRNILLENYNYDNYNYNNDNNYTNNDNYNNDEKHAINFNG</sequence>
<evidence type="ECO:0000313" key="3">
    <source>
        <dbReference type="EMBL" id="GBC06309.1"/>
    </source>
</evidence>
<evidence type="ECO:0000259" key="1">
    <source>
        <dbReference type="Pfam" id="PF00339"/>
    </source>
</evidence>
<feature type="domain" description="Arrestin-like N-terminal" evidence="1">
    <location>
        <begin position="44"/>
        <end position="164"/>
    </location>
</feature>
<organism evidence="3 5">
    <name type="scientific">Rhizophagus clarus</name>
    <dbReference type="NCBI Taxonomy" id="94130"/>
    <lineage>
        <taxon>Eukaryota</taxon>
        <taxon>Fungi</taxon>
        <taxon>Fungi incertae sedis</taxon>
        <taxon>Mucoromycota</taxon>
        <taxon>Glomeromycotina</taxon>
        <taxon>Glomeromycetes</taxon>
        <taxon>Glomerales</taxon>
        <taxon>Glomeraceae</taxon>
        <taxon>Rhizophagus</taxon>
    </lineage>
</organism>
<dbReference type="EMBL" id="BEXD01004066">
    <property type="protein sequence ID" value="GBC06309.1"/>
    <property type="molecule type" value="Genomic_DNA"/>
</dbReference>
<dbReference type="GO" id="GO:0070086">
    <property type="term" value="P:ubiquitin-dependent endocytosis"/>
    <property type="evidence" value="ECO:0007669"/>
    <property type="project" value="TreeGrafter"/>
</dbReference>
<accession>A0A2Z6SJS8</accession>
<dbReference type="Proteomes" id="UP000615446">
    <property type="component" value="Unassembled WGS sequence"/>
</dbReference>
<dbReference type="GO" id="GO:0005829">
    <property type="term" value="C:cytosol"/>
    <property type="evidence" value="ECO:0007669"/>
    <property type="project" value="TreeGrafter"/>
</dbReference>
<dbReference type="PANTHER" id="PTHR11188">
    <property type="entry name" value="ARRESTIN DOMAIN CONTAINING PROTEIN"/>
    <property type="match status" value="1"/>
</dbReference>
<dbReference type="InterPro" id="IPR011021">
    <property type="entry name" value="Arrestin-like_N"/>
</dbReference>
<dbReference type="GO" id="GO:0031625">
    <property type="term" value="F:ubiquitin protein ligase binding"/>
    <property type="evidence" value="ECO:0007669"/>
    <property type="project" value="TreeGrafter"/>
</dbReference>
<dbReference type="PANTHER" id="PTHR11188:SF17">
    <property type="entry name" value="FI21816P1"/>
    <property type="match status" value="1"/>
</dbReference>
<protein>
    <submittedName>
        <fullName evidence="4">Arrestin domain-containing protein 17-like</fullName>
    </submittedName>
</protein>
<dbReference type="InterPro" id="IPR011022">
    <property type="entry name" value="Arrestin_C-like"/>
</dbReference>
<evidence type="ECO:0000313" key="5">
    <source>
        <dbReference type="Proteomes" id="UP000247702"/>
    </source>
</evidence>
<dbReference type="OrthoDB" id="4001642at2759"/>
<dbReference type="GO" id="GO:0005886">
    <property type="term" value="C:plasma membrane"/>
    <property type="evidence" value="ECO:0007669"/>
    <property type="project" value="TreeGrafter"/>
</dbReference>
<dbReference type="InterPro" id="IPR014756">
    <property type="entry name" value="Ig_E-set"/>
</dbReference>
<keyword evidence="5" id="KW-1185">Reference proteome</keyword>
<reference evidence="3 5" key="1">
    <citation type="submission" date="2017-11" db="EMBL/GenBank/DDBJ databases">
        <title>The genome of Rhizophagus clarus HR1 reveals common genetic basis of auxotrophy among arbuscular mycorrhizal fungi.</title>
        <authorList>
            <person name="Kobayashi Y."/>
        </authorList>
    </citation>
    <scope>NUCLEOTIDE SEQUENCE [LARGE SCALE GENOMIC DNA]</scope>
    <source>
        <strain evidence="3 5">HR1</strain>
    </source>
</reference>
<dbReference type="Proteomes" id="UP000247702">
    <property type="component" value="Unassembled WGS sequence"/>
</dbReference>
<dbReference type="Pfam" id="PF02752">
    <property type="entry name" value="Arrestin_C"/>
    <property type="match status" value="1"/>
</dbReference>
<proteinExistence type="predicted"/>
<dbReference type="SUPFAM" id="SSF81296">
    <property type="entry name" value="E set domains"/>
    <property type="match status" value="1"/>
</dbReference>
<gene>
    <name evidence="4" type="ORF">RCL2_000761200</name>
    <name evidence="3" type="ORF">RclHR1_06760004</name>
</gene>
<name>A0A2Z6SJS8_9GLOM</name>
<comment type="caution">
    <text evidence="3">The sequence shown here is derived from an EMBL/GenBank/DDBJ whole genome shotgun (WGS) entry which is preliminary data.</text>
</comment>
<dbReference type="InterPro" id="IPR050357">
    <property type="entry name" value="Arrestin_domain-protein"/>
</dbReference>
<dbReference type="InterPro" id="IPR014752">
    <property type="entry name" value="Arrestin-like_C"/>
</dbReference>
<evidence type="ECO:0000313" key="4">
    <source>
        <dbReference type="EMBL" id="GES80330.1"/>
    </source>
</evidence>
<dbReference type="Gene3D" id="2.60.40.640">
    <property type="match status" value="2"/>
</dbReference>
<dbReference type="STRING" id="94130.A0A2Z6SJS8"/>
<dbReference type="Pfam" id="PF00339">
    <property type="entry name" value="Arrestin_N"/>
    <property type="match status" value="1"/>
</dbReference>
<dbReference type="GO" id="GO:0030674">
    <property type="term" value="F:protein-macromolecule adaptor activity"/>
    <property type="evidence" value="ECO:0007669"/>
    <property type="project" value="TreeGrafter"/>
</dbReference>
<dbReference type="EMBL" id="BLAL01000049">
    <property type="protein sequence ID" value="GES80330.1"/>
    <property type="molecule type" value="Genomic_DNA"/>
</dbReference>
<feature type="domain" description="Arrestin C-terminal-like" evidence="2">
    <location>
        <begin position="203"/>
        <end position="318"/>
    </location>
</feature>
<dbReference type="AlphaFoldDB" id="A0A2Z6SJS8"/>
<reference evidence="4" key="2">
    <citation type="submission" date="2019-10" db="EMBL/GenBank/DDBJ databases">
        <title>Conservation and host-specific expression of non-tandemly repeated heterogenous ribosome RNA gene in arbuscular mycorrhizal fungi.</title>
        <authorList>
            <person name="Maeda T."/>
            <person name="Kobayashi Y."/>
            <person name="Nakagawa T."/>
            <person name="Ezawa T."/>
            <person name="Yamaguchi K."/>
            <person name="Bino T."/>
            <person name="Nishimoto Y."/>
            <person name="Shigenobu S."/>
            <person name="Kawaguchi M."/>
        </authorList>
    </citation>
    <scope>NUCLEOTIDE SEQUENCE</scope>
    <source>
        <strain evidence="4">HR1</strain>
    </source>
</reference>
<evidence type="ECO:0000259" key="2">
    <source>
        <dbReference type="Pfam" id="PF02752"/>
    </source>
</evidence>